<dbReference type="RefSeq" id="WP_060233892.1">
    <property type="nucleotide sequence ID" value="NZ_LPLU01000048.1"/>
</dbReference>
<proteinExistence type="predicted"/>
<organism evidence="1 2">
    <name type="scientific">Burkholderia ubonensis</name>
    <dbReference type="NCBI Taxonomy" id="101571"/>
    <lineage>
        <taxon>Bacteria</taxon>
        <taxon>Pseudomonadati</taxon>
        <taxon>Pseudomonadota</taxon>
        <taxon>Betaproteobacteria</taxon>
        <taxon>Burkholderiales</taxon>
        <taxon>Burkholderiaceae</taxon>
        <taxon>Burkholderia</taxon>
        <taxon>Burkholderia cepacia complex</taxon>
    </lineage>
</organism>
<sequence>MSALTPMQRLIEEGKAVEHSGSEVFGYWRGHEIWVRREATRCMGGWYIIVKHPDGGYLYDGWWEKRGASAAQAVAEAFRGACLLEAA</sequence>
<protein>
    <submittedName>
        <fullName evidence="1">Uncharacterized protein</fullName>
    </submittedName>
</protein>
<dbReference type="AlphaFoldDB" id="A0A108CRH3"/>
<reference evidence="1 2" key="1">
    <citation type="submission" date="2015-11" db="EMBL/GenBank/DDBJ databases">
        <title>Expanding the genomic diversity of Burkholderia species for the development of highly accurate diagnostics.</title>
        <authorList>
            <person name="Sahl J."/>
            <person name="Keim P."/>
            <person name="Wagner D."/>
        </authorList>
    </citation>
    <scope>NUCLEOTIDE SEQUENCE [LARGE SCALE GENOMIC DNA]</scope>
    <source>
        <strain evidence="1 2">MSMB782WGS</strain>
    </source>
</reference>
<comment type="caution">
    <text evidence="1">The sequence shown here is derived from an EMBL/GenBank/DDBJ whole genome shotgun (WGS) entry which is preliminary data.</text>
</comment>
<evidence type="ECO:0000313" key="1">
    <source>
        <dbReference type="EMBL" id="KWK79415.1"/>
    </source>
</evidence>
<gene>
    <name evidence="1" type="ORF">WM16_07685</name>
</gene>
<name>A0A108CRH3_9BURK</name>
<dbReference type="EMBL" id="LPLU01000048">
    <property type="protein sequence ID" value="KWK79415.1"/>
    <property type="molecule type" value="Genomic_DNA"/>
</dbReference>
<accession>A0A108CRH3</accession>
<evidence type="ECO:0000313" key="2">
    <source>
        <dbReference type="Proteomes" id="UP000065504"/>
    </source>
</evidence>
<dbReference type="Proteomes" id="UP000065504">
    <property type="component" value="Unassembled WGS sequence"/>
</dbReference>